<dbReference type="CDD" id="cd18787">
    <property type="entry name" value="SF2_C_DEAD"/>
    <property type="match status" value="1"/>
</dbReference>
<dbReference type="Pfam" id="PF00270">
    <property type="entry name" value="DEAD"/>
    <property type="match status" value="1"/>
</dbReference>
<dbReference type="CDD" id="cd00268">
    <property type="entry name" value="DEADc"/>
    <property type="match status" value="1"/>
</dbReference>
<gene>
    <name evidence="10" type="ORF">ABB28_16215</name>
</gene>
<dbReference type="SMART" id="SM00490">
    <property type="entry name" value="HELICc"/>
    <property type="match status" value="1"/>
</dbReference>
<dbReference type="InterPro" id="IPR050079">
    <property type="entry name" value="DEAD_box_RNA_helicase"/>
</dbReference>
<keyword evidence="4" id="KW-0067">ATP-binding</keyword>
<evidence type="ECO:0000259" key="8">
    <source>
        <dbReference type="PROSITE" id="PS51194"/>
    </source>
</evidence>
<keyword evidence="1" id="KW-0547">Nucleotide-binding</keyword>
<evidence type="ECO:0000256" key="4">
    <source>
        <dbReference type="ARBA" id="ARBA00022840"/>
    </source>
</evidence>
<dbReference type="PANTHER" id="PTHR47959:SF1">
    <property type="entry name" value="ATP-DEPENDENT RNA HELICASE DBPA"/>
    <property type="match status" value="1"/>
</dbReference>
<dbReference type="SMART" id="SM00487">
    <property type="entry name" value="DEXDc"/>
    <property type="match status" value="1"/>
</dbReference>
<dbReference type="InterPro" id="IPR001650">
    <property type="entry name" value="Helicase_C-like"/>
</dbReference>
<dbReference type="InterPro" id="IPR005580">
    <property type="entry name" value="DbpA/CsdA_RNA-bd_dom"/>
</dbReference>
<dbReference type="Proteomes" id="UP000051386">
    <property type="component" value="Unassembled WGS sequence"/>
</dbReference>
<dbReference type="AlphaFoldDB" id="A0A0R0CS71"/>
<dbReference type="InterPro" id="IPR014014">
    <property type="entry name" value="RNA_helicase_DEAD_Q_motif"/>
</dbReference>
<proteinExistence type="inferred from homology"/>
<dbReference type="PROSITE" id="PS51192">
    <property type="entry name" value="HELICASE_ATP_BIND_1"/>
    <property type="match status" value="1"/>
</dbReference>
<evidence type="ECO:0000256" key="5">
    <source>
        <dbReference type="ARBA" id="ARBA00038437"/>
    </source>
</evidence>
<dbReference type="Gene3D" id="3.30.70.330">
    <property type="match status" value="1"/>
</dbReference>
<evidence type="ECO:0000256" key="3">
    <source>
        <dbReference type="ARBA" id="ARBA00022806"/>
    </source>
</evidence>
<dbReference type="NCBIfam" id="NF008744">
    <property type="entry name" value="PRK11776.1"/>
    <property type="match status" value="1"/>
</dbReference>
<dbReference type="InterPro" id="IPR014001">
    <property type="entry name" value="Helicase_ATP-bd"/>
</dbReference>
<dbReference type="InterPro" id="IPR011545">
    <property type="entry name" value="DEAD/DEAH_box_helicase_dom"/>
</dbReference>
<dbReference type="Pfam" id="PF00271">
    <property type="entry name" value="Helicase_C"/>
    <property type="match status" value="1"/>
</dbReference>
<dbReference type="InterPro" id="IPR044742">
    <property type="entry name" value="DEAD/DEAH_RhlB"/>
</dbReference>
<dbReference type="GO" id="GO:0005829">
    <property type="term" value="C:cytosol"/>
    <property type="evidence" value="ECO:0007669"/>
    <property type="project" value="TreeGrafter"/>
</dbReference>
<feature type="domain" description="Helicase C-terminal" evidence="8">
    <location>
        <begin position="231"/>
        <end position="377"/>
    </location>
</feature>
<dbReference type="InterPro" id="IPR012677">
    <property type="entry name" value="Nucleotide-bd_a/b_plait_sf"/>
</dbReference>
<dbReference type="GO" id="GO:0005524">
    <property type="term" value="F:ATP binding"/>
    <property type="evidence" value="ECO:0007669"/>
    <property type="project" value="UniProtKB-KW"/>
</dbReference>
<dbReference type="SUPFAM" id="SSF52540">
    <property type="entry name" value="P-loop containing nucleoside triphosphate hydrolases"/>
    <property type="match status" value="1"/>
</dbReference>
<comment type="similarity">
    <text evidence="5">Belongs to the DEAD box helicase family.</text>
</comment>
<dbReference type="PATRIC" id="fig|517011.3.peg.3430"/>
<evidence type="ECO:0000313" key="11">
    <source>
        <dbReference type="Proteomes" id="UP000051386"/>
    </source>
</evidence>
<evidence type="ECO:0000256" key="2">
    <source>
        <dbReference type="ARBA" id="ARBA00022801"/>
    </source>
</evidence>
<evidence type="ECO:0000259" key="9">
    <source>
        <dbReference type="PROSITE" id="PS51195"/>
    </source>
</evidence>
<dbReference type="RefSeq" id="WP_057687400.1">
    <property type="nucleotide sequence ID" value="NZ_DAMBRS010000001.1"/>
</dbReference>
<dbReference type="PANTHER" id="PTHR47959">
    <property type="entry name" value="ATP-DEPENDENT RNA HELICASE RHLE-RELATED"/>
    <property type="match status" value="1"/>
</dbReference>
<comment type="caution">
    <text evidence="10">The sequence shown here is derived from an EMBL/GenBank/DDBJ whole genome shotgun (WGS) entry which is preliminary data.</text>
</comment>
<feature type="domain" description="Helicase ATP-binding" evidence="7">
    <location>
        <begin position="33"/>
        <end position="205"/>
    </location>
</feature>
<dbReference type="PROSITE" id="PS51195">
    <property type="entry name" value="Q_MOTIF"/>
    <property type="match status" value="1"/>
</dbReference>
<accession>A0A0R0CS71</accession>
<dbReference type="EMBL" id="LDJK01000089">
    <property type="protein sequence ID" value="KRG68452.1"/>
    <property type="molecule type" value="Genomic_DNA"/>
</dbReference>
<dbReference type="InterPro" id="IPR027417">
    <property type="entry name" value="P-loop_NTPase"/>
</dbReference>
<keyword evidence="2" id="KW-0378">Hydrolase</keyword>
<dbReference type="GO" id="GO:0016787">
    <property type="term" value="F:hydrolase activity"/>
    <property type="evidence" value="ECO:0007669"/>
    <property type="project" value="UniProtKB-KW"/>
</dbReference>
<organism evidence="10 11">
    <name type="scientific">Stenotrophomonas chelatiphaga</name>
    <dbReference type="NCBI Taxonomy" id="517011"/>
    <lineage>
        <taxon>Bacteria</taxon>
        <taxon>Pseudomonadati</taxon>
        <taxon>Pseudomonadota</taxon>
        <taxon>Gammaproteobacteria</taxon>
        <taxon>Lysobacterales</taxon>
        <taxon>Lysobacteraceae</taxon>
        <taxon>Stenotrophomonas</taxon>
    </lineage>
</organism>
<feature type="domain" description="DEAD-box RNA helicase Q" evidence="9">
    <location>
        <begin position="2"/>
        <end position="30"/>
    </location>
</feature>
<dbReference type="GO" id="GO:0003724">
    <property type="term" value="F:RNA helicase activity"/>
    <property type="evidence" value="ECO:0007669"/>
    <property type="project" value="InterPro"/>
</dbReference>
<evidence type="ECO:0000256" key="1">
    <source>
        <dbReference type="ARBA" id="ARBA00022741"/>
    </source>
</evidence>
<evidence type="ECO:0000313" key="10">
    <source>
        <dbReference type="EMBL" id="KRG68452.1"/>
    </source>
</evidence>
<protein>
    <submittedName>
        <fullName evidence="10">DEAD/DEAH box helicase</fullName>
    </submittedName>
</protein>
<sequence>MNEFSTLPLSPALQPGLEALGYTTLTAIQARSLPAILDRRDVIAQAPTGSGKTAAFGLGLLQALDPATQRVQALVLCPTRELADQVGKQIRKLATGIPNMKLLVLTGGSPLAPQLASLEAHHPHVVVGTPGRVQELARKRALNLGAVRTLVLDEGDRMLDMGFEEPIREIAGRTHKDRQTLLFSATFPDAIRAIGRDVLRDPVEVTVDGADDAPSIRHLFCEVEPAHRQKALAGLLLKYTPESAVVFCNTRKDVDEVANSLQQFGFSSLALHGDMEQRDREEVLVRFANRSCNVLVASDVAARGLDVEDLAMVINYELPTDIETYQHRVGRTGRAGASGMAISLVAGREKSRAEALEAQRGTPLDWQKTPLATSRPAELPQAAMRTLRIDGGKTDKLRPGDILGALTGDAGLAGKHIGKIAIYPTRSYVAIAREHANRAVAKLEEGKIKGRRFRTRVM</sequence>
<dbReference type="Gene3D" id="3.40.50.300">
    <property type="entry name" value="P-loop containing nucleotide triphosphate hydrolases"/>
    <property type="match status" value="2"/>
</dbReference>
<dbReference type="Pfam" id="PF03880">
    <property type="entry name" value="DbpA"/>
    <property type="match status" value="1"/>
</dbReference>
<dbReference type="GO" id="GO:0003676">
    <property type="term" value="F:nucleic acid binding"/>
    <property type="evidence" value="ECO:0007669"/>
    <property type="project" value="InterPro"/>
</dbReference>
<reference evidence="10 11" key="1">
    <citation type="submission" date="2015-05" db="EMBL/GenBank/DDBJ databases">
        <title>Genome sequencing and analysis of members of genus Stenotrophomonas.</title>
        <authorList>
            <person name="Patil P.P."/>
            <person name="Midha S."/>
            <person name="Patil P.B."/>
        </authorList>
    </citation>
    <scope>NUCLEOTIDE SEQUENCE [LARGE SCALE GENOMIC DNA]</scope>
    <source>
        <strain evidence="10 11">DSM 21508</strain>
    </source>
</reference>
<keyword evidence="11" id="KW-1185">Reference proteome</keyword>
<keyword evidence="3 10" id="KW-0347">Helicase</keyword>
<feature type="short sequence motif" description="Q motif" evidence="6">
    <location>
        <begin position="2"/>
        <end position="30"/>
    </location>
</feature>
<dbReference type="PROSITE" id="PS51194">
    <property type="entry name" value="HELICASE_CTER"/>
    <property type="match status" value="1"/>
</dbReference>
<evidence type="ECO:0000259" key="7">
    <source>
        <dbReference type="PROSITE" id="PS51192"/>
    </source>
</evidence>
<evidence type="ECO:0000256" key="6">
    <source>
        <dbReference type="PROSITE-ProRule" id="PRU00552"/>
    </source>
</evidence>
<name>A0A0R0CS71_9GAMM</name>